<dbReference type="Proteomes" id="UP000887540">
    <property type="component" value="Unplaced"/>
</dbReference>
<proteinExistence type="predicted"/>
<keyword evidence="2" id="KW-1185">Reference proteome</keyword>
<keyword evidence="1" id="KW-0732">Signal</keyword>
<evidence type="ECO:0000313" key="3">
    <source>
        <dbReference type="WBParaSite" id="ACRNAN_scaffold457.g19303.t1"/>
    </source>
</evidence>
<feature type="signal peptide" evidence="1">
    <location>
        <begin position="1"/>
        <end position="19"/>
    </location>
</feature>
<accession>A0A914DZ14</accession>
<protein>
    <submittedName>
        <fullName evidence="3">Uncharacterized protein</fullName>
    </submittedName>
</protein>
<dbReference type="WBParaSite" id="ACRNAN_scaffold457.g19303.t1">
    <property type="protein sequence ID" value="ACRNAN_scaffold457.g19303.t1"/>
    <property type="gene ID" value="ACRNAN_scaffold457.g19303"/>
</dbReference>
<evidence type="ECO:0000313" key="2">
    <source>
        <dbReference type="Proteomes" id="UP000887540"/>
    </source>
</evidence>
<name>A0A914DZ14_9BILA</name>
<sequence>MFVFKFLTLLFAIIVIVAGYGSTYNNLFGKYGTGYGQYMASDGRLYSCNCYTDIYDGTGKSCWSFCQKRYGISSESDEG</sequence>
<reference evidence="3" key="1">
    <citation type="submission" date="2022-11" db="UniProtKB">
        <authorList>
            <consortium name="WormBaseParasite"/>
        </authorList>
    </citation>
    <scope>IDENTIFICATION</scope>
</reference>
<feature type="chain" id="PRO_5038126911" evidence="1">
    <location>
        <begin position="20"/>
        <end position="79"/>
    </location>
</feature>
<dbReference type="AlphaFoldDB" id="A0A914DZ14"/>
<organism evidence="2 3">
    <name type="scientific">Acrobeloides nanus</name>
    <dbReference type="NCBI Taxonomy" id="290746"/>
    <lineage>
        <taxon>Eukaryota</taxon>
        <taxon>Metazoa</taxon>
        <taxon>Ecdysozoa</taxon>
        <taxon>Nematoda</taxon>
        <taxon>Chromadorea</taxon>
        <taxon>Rhabditida</taxon>
        <taxon>Tylenchina</taxon>
        <taxon>Cephalobomorpha</taxon>
        <taxon>Cephaloboidea</taxon>
        <taxon>Cephalobidae</taxon>
        <taxon>Acrobeloides</taxon>
    </lineage>
</organism>
<evidence type="ECO:0000256" key="1">
    <source>
        <dbReference type="SAM" id="SignalP"/>
    </source>
</evidence>